<protein>
    <recommendedName>
        <fullName evidence="4">Seven TM Receptor</fullName>
    </recommendedName>
</protein>
<gene>
    <name evidence="2" type="ORF">CAEBREN_08011</name>
</gene>
<evidence type="ECO:0000256" key="1">
    <source>
        <dbReference type="SAM" id="Phobius"/>
    </source>
</evidence>
<feature type="transmembrane region" description="Helical" evidence="1">
    <location>
        <begin position="124"/>
        <end position="149"/>
    </location>
</feature>
<dbReference type="OMA" id="YTKDSGF"/>
<dbReference type="HOGENOM" id="CLU_036335_2_0_1"/>
<dbReference type="InterPro" id="IPR019428">
    <property type="entry name" value="7TM_GPCR_serpentine_rcpt_Str"/>
</dbReference>
<keyword evidence="1" id="KW-0472">Membrane</keyword>
<dbReference type="SUPFAM" id="SSF81321">
    <property type="entry name" value="Family A G protein-coupled receptor-like"/>
    <property type="match status" value="1"/>
</dbReference>
<dbReference type="PANTHER" id="PTHR22943:SF35">
    <property type="entry name" value="SEVEN TM RECEPTOR"/>
    <property type="match status" value="1"/>
</dbReference>
<evidence type="ECO:0008006" key="4">
    <source>
        <dbReference type="Google" id="ProtNLM"/>
    </source>
</evidence>
<feature type="transmembrane region" description="Helical" evidence="1">
    <location>
        <begin position="241"/>
        <end position="261"/>
    </location>
</feature>
<dbReference type="eggNOG" id="ENOG502THDC">
    <property type="taxonomic scope" value="Eukaryota"/>
</dbReference>
<feature type="transmembrane region" description="Helical" evidence="1">
    <location>
        <begin position="193"/>
        <end position="220"/>
    </location>
</feature>
<proteinExistence type="predicted"/>
<organism evidence="3">
    <name type="scientific">Caenorhabditis brenneri</name>
    <name type="common">Nematode worm</name>
    <dbReference type="NCBI Taxonomy" id="135651"/>
    <lineage>
        <taxon>Eukaryota</taxon>
        <taxon>Metazoa</taxon>
        <taxon>Ecdysozoa</taxon>
        <taxon>Nematoda</taxon>
        <taxon>Chromadorea</taxon>
        <taxon>Rhabditida</taxon>
        <taxon>Rhabditina</taxon>
        <taxon>Rhabditomorpha</taxon>
        <taxon>Rhabditoidea</taxon>
        <taxon>Rhabditidae</taxon>
        <taxon>Peloderinae</taxon>
        <taxon>Caenorhabditis</taxon>
    </lineage>
</organism>
<accession>G0MUL4</accession>
<dbReference type="Pfam" id="PF10326">
    <property type="entry name" value="7TM_GPCR_Str"/>
    <property type="match status" value="1"/>
</dbReference>
<keyword evidence="3" id="KW-1185">Reference proteome</keyword>
<sequence>MYPTSVKNVEQVCATLATITICMVLYLIIFKSSKQIGAYKYLMIYMSLFEILYAILNVLSPTQVFTKDSGFLVVLNQDESFFPVRMFNVLFFTMFGTSMANFGVHFVFRYFVVIGKTEYTSSTLSNLVMWFICPLTLGSVHTASVVHFMDKSDILEQFLRFKVMNISLKTKIENLSYMGFYIYPVDKNGKEYVNWNCVIGVLVISTLITFSISIMLYFGSKCYIGLGNLTRHSTVSQNYRSIQNQLFMALVFQTLIPLVLMHLPSSIIAILCFFNCVTEAFGPMTAVCIAFYPVLDPLPNIFIIKSYRNAVLGQDRIFRFF</sequence>
<feature type="transmembrane region" description="Helical" evidence="1">
    <location>
        <begin position="42"/>
        <end position="66"/>
    </location>
</feature>
<keyword evidence="1" id="KW-0812">Transmembrane</keyword>
<evidence type="ECO:0000313" key="3">
    <source>
        <dbReference type="Proteomes" id="UP000008068"/>
    </source>
</evidence>
<dbReference type="EMBL" id="GL379812">
    <property type="protein sequence ID" value="EGT44149.1"/>
    <property type="molecule type" value="Genomic_DNA"/>
</dbReference>
<dbReference type="Proteomes" id="UP000008068">
    <property type="component" value="Unassembled WGS sequence"/>
</dbReference>
<feature type="transmembrane region" description="Helical" evidence="1">
    <location>
        <begin position="12"/>
        <end position="30"/>
    </location>
</feature>
<dbReference type="OrthoDB" id="5859535at2759"/>
<dbReference type="GO" id="GO:0038022">
    <property type="term" value="F:G protein-coupled olfactory receptor activity"/>
    <property type="evidence" value="ECO:0007669"/>
    <property type="project" value="TreeGrafter"/>
</dbReference>
<dbReference type="InParanoid" id="G0MUL4"/>
<feature type="transmembrane region" description="Helical" evidence="1">
    <location>
        <begin position="86"/>
        <end position="112"/>
    </location>
</feature>
<dbReference type="GO" id="GO:0042048">
    <property type="term" value="P:olfactory behavior"/>
    <property type="evidence" value="ECO:0007669"/>
    <property type="project" value="TreeGrafter"/>
</dbReference>
<dbReference type="AlphaFoldDB" id="G0MUL4"/>
<evidence type="ECO:0000313" key="2">
    <source>
        <dbReference type="EMBL" id="EGT44149.1"/>
    </source>
</evidence>
<name>G0MUL4_CAEBE</name>
<reference evidence="3" key="1">
    <citation type="submission" date="2011-07" db="EMBL/GenBank/DDBJ databases">
        <authorList>
            <consortium name="Caenorhabditis brenneri Sequencing and Analysis Consortium"/>
            <person name="Wilson R.K."/>
        </authorList>
    </citation>
    <scope>NUCLEOTIDE SEQUENCE [LARGE SCALE GENOMIC DNA]</scope>
    <source>
        <strain evidence="3">PB2801</strain>
    </source>
</reference>
<keyword evidence="1" id="KW-1133">Transmembrane helix</keyword>
<dbReference type="GO" id="GO:0005886">
    <property type="term" value="C:plasma membrane"/>
    <property type="evidence" value="ECO:0007669"/>
    <property type="project" value="TreeGrafter"/>
</dbReference>
<feature type="transmembrane region" description="Helical" evidence="1">
    <location>
        <begin position="267"/>
        <end position="295"/>
    </location>
</feature>
<dbReference type="PANTHER" id="PTHR22943">
    <property type="entry name" value="7-TRANSMEMBRANE DOMAIN RECEPTOR C.ELEGANS"/>
    <property type="match status" value="1"/>
</dbReference>